<dbReference type="Proteomes" id="UP000756132">
    <property type="component" value="Chromosome 5"/>
</dbReference>
<evidence type="ECO:0000313" key="1">
    <source>
        <dbReference type="EMBL" id="UJO17375.1"/>
    </source>
</evidence>
<dbReference type="RefSeq" id="XP_047761741.1">
    <property type="nucleotide sequence ID" value="XM_047905132.1"/>
</dbReference>
<dbReference type="EMBL" id="CP090167">
    <property type="protein sequence ID" value="UJO17375.1"/>
    <property type="molecule type" value="Genomic_DNA"/>
</dbReference>
<proteinExistence type="predicted"/>
<dbReference type="OMA" id="HARPVIM"/>
<name>A0A9Q8LH42_PASFU</name>
<dbReference type="GeneID" id="71985862"/>
<dbReference type="KEGG" id="ffu:CLAFUR5_05984"/>
<reference evidence="1" key="2">
    <citation type="journal article" date="2022" name="Microb. Genom.">
        <title>A chromosome-scale genome assembly of the tomato pathogen Cladosporium fulvum reveals a compartmentalized genome architecture and the presence of a dispensable chromosome.</title>
        <authorList>
            <person name="Zaccaron A.Z."/>
            <person name="Chen L.H."/>
            <person name="Samaras A."/>
            <person name="Stergiopoulos I."/>
        </authorList>
    </citation>
    <scope>NUCLEOTIDE SEQUENCE</scope>
    <source>
        <strain evidence="1">Race5_Kim</strain>
    </source>
</reference>
<keyword evidence="2" id="KW-1185">Reference proteome</keyword>
<gene>
    <name evidence="1" type="ORF">CLAFUR5_05984</name>
</gene>
<reference evidence="1" key="1">
    <citation type="submission" date="2021-12" db="EMBL/GenBank/DDBJ databases">
        <authorList>
            <person name="Zaccaron A."/>
            <person name="Stergiopoulos I."/>
        </authorList>
    </citation>
    <scope>NUCLEOTIDE SEQUENCE</scope>
    <source>
        <strain evidence="1">Race5_Kim</strain>
    </source>
</reference>
<sequence>MTLPQRFWQYARPVTVAFLLAAVLYSALVVKQPAATTNRLHSRQLGLYTHTNASYARDLGHSQYLYTRDTDYTGWPALTAASDDDYAVAKKRGELLLCWLDNPEEVPPEKGTSPWNNYDDLETWGWEDKSRDWTGGERDPGLKDIFDNSEINRDAKGDKKAVFEHTREHPAEGGQRYPATGAKYENYVYPRHGLLVAEYNYGPDRRIESLIRKGTWDTSTMSKPKLFQLSDVMWLGWAKYTTDDNRSNLQIMAVHQVGNDPTKAMMAKIMKATVPSKGPMFLGRAPQ</sequence>
<protein>
    <submittedName>
        <fullName evidence="1">Uncharacterized protein</fullName>
    </submittedName>
</protein>
<evidence type="ECO:0000313" key="2">
    <source>
        <dbReference type="Proteomes" id="UP000756132"/>
    </source>
</evidence>
<accession>A0A9Q8LH42</accession>
<dbReference type="AlphaFoldDB" id="A0A9Q8LH42"/>
<organism evidence="1 2">
    <name type="scientific">Passalora fulva</name>
    <name type="common">Tomato leaf mold</name>
    <name type="synonym">Cladosporium fulvum</name>
    <dbReference type="NCBI Taxonomy" id="5499"/>
    <lineage>
        <taxon>Eukaryota</taxon>
        <taxon>Fungi</taxon>
        <taxon>Dikarya</taxon>
        <taxon>Ascomycota</taxon>
        <taxon>Pezizomycotina</taxon>
        <taxon>Dothideomycetes</taxon>
        <taxon>Dothideomycetidae</taxon>
        <taxon>Mycosphaerellales</taxon>
        <taxon>Mycosphaerellaceae</taxon>
        <taxon>Fulvia</taxon>
    </lineage>
</organism>
<dbReference type="OrthoDB" id="5337308at2759"/>